<proteinExistence type="predicted"/>
<feature type="region of interest" description="Disordered" evidence="1">
    <location>
        <begin position="246"/>
        <end position="271"/>
    </location>
</feature>
<dbReference type="Proteomes" id="UP001189429">
    <property type="component" value="Unassembled WGS sequence"/>
</dbReference>
<evidence type="ECO:0000313" key="2">
    <source>
        <dbReference type="EMBL" id="CAK0853666.1"/>
    </source>
</evidence>
<reference evidence="2" key="1">
    <citation type="submission" date="2023-10" db="EMBL/GenBank/DDBJ databases">
        <authorList>
            <person name="Chen Y."/>
            <person name="Shah S."/>
            <person name="Dougan E. K."/>
            <person name="Thang M."/>
            <person name="Chan C."/>
        </authorList>
    </citation>
    <scope>NUCLEOTIDE SEQUENCE [LARGE SCALE GENOMIC DNA]</scope>
</reference>
<name>A0ABN9U462_9DINO</name>
<organism evidence="2 3">
    <name type="scientific">Prorocentrum cordatum</name>
    <dbReference type="NCBI Taxonomy" id="2364126"/>
    <lineage>
        <taxon>Eukaryota</taxon>
        <taxon>Sar</taxon>
        <taxon>Alveolata</taxon>
        <taxon>Dinophyceae</taxon>
        <taxon>Prorocentrales</taxon>
        <taxon>Prorocentraceae</taxon>
        <taxon>Prorocentrum</taxon>
    </lineage>
</organism>
<protein>
    <submittedName>
        <fullName evidence="2">Uncharacterized protein</fullName>
    </submittedName>
</protein>
<feature type="compositionally biased region" description="Low complexity" evidence="1">
    <location>
        <begin position="246"/>
        <end position="258"/>
    </location>
</feature>
<feature type="compositionally biased region" description="Low complexity" evidence="1">
    <location>
        <begin position="298"/>
        <end position="317"/>
    </location>
</feature>
<feature type="compositionally biased region" description="Basic and acidic residues" evidence="1">
    <location>
        <begin position="36"/>
        <end position="54"/>
    </location>
</feature>
<sequence length="494" mass="51392">MPARDGARPRKLAPRPIFTSQSTEQVEPSPGPGSDGSKKGREEDDGREHAKSGDGGEELLFGGREGKENGATSGLLQRGCHEPASHEVAMCRQATLREPTCSGKARAAKRGLRGRACEQHTCQHGREGKRRALHKRQSARVFLQPLLRAATSVWSSSPRSPPTMWPACLRLRAKKFRYAVPVLVRPCRTFSHTAPKDIHGVPVPAALVPALKKRPWPPFSPSEATLDSTHAPVMLTLMKYVSAQASPTRRASASTARSASDRFARKGTRRRTWTPGLITSKCSPCTLTKCGSPVADKTPGAAAAAAPPTDGAASAGGMSPDGMAAPSMPDGGSITDGGIIAAGMLPDGGIIAAGMPSDGGIIAAGMPSDGGIIAAGMPSDGGIIAAGMPSDGGIMAHGGVRAVPFDGGMAGGVSWPERRGRRPWPAWCCTSSDTSILVCIMNTSGYPILPHSWSSQVPVVTLISAERVIVAHIENAAACNATYLALHGVAQVID</sequence>
<comment type="caution">
    <text evidence="2">The sequence shown here is derived from an EMBL/GenBank/DDBJ whole genome shotgun (WGS) entry which is preliminary data.</text>
</comment>
<dbReference type="EMBL" id="CAUYUJ010015415">
    <property type="protein sequence ID" value="CAK0853666.1"/>
    <property type="molecule type" value="Genomic_DNA"/>
</dbReference>
<gene>
    <name evidence="2" type="ORF">PCOR1329_LOCUS45051</name>
</gene>
<feature type="region of interest" description="Disordered" evidence="1">
    <location>
        <begin position="1"/>
        <end position="77"/>
    </location>
</feature>
<evidence type="ECO:0000256" key="1">
    <source>
        <dbReference type="SAM" id="MobiDB-lite"/>
    </source>
</evidence>
<keyword evidence="3" id="KW-1185">Reference proteome</keyword>
<evidence type="ECO:0000313" key="3">
    <source>
        <dbReference type="Proteomes" id="UP001189429"/>
    </source>
</evidence>
<accession>A0ABN9U462</accession>
<feature type="region of interest" description="Disordered" evidence="1">
    <location>
        <begin position="298"/>
        <end position="331"/>
    </location>
</feature>